<sequence>MSIEDEVATLRRDLTDVEESLRLLRNADRLQGRRFSAAAPSPGAVPSWNTNTKVWEPSSGLLDRDLDQVDVENTTDASSLYSHSIPADTL</sequence>
<organism evidence="1">
    <name type="scientific">marine sediment metagenome</name>
    <dbReference type="NCBI Taxonomy" id="412755"/>
    <lineage>
        <taxon>unclassified sequences</taxon>
        <taxon>metagenomes</taxon>
        <taxon>ecological metagenomes</taxon>
    </lineage>
</organism>
<dbReference type="AlphaFoldDB" id="A0A0F9PJV6"/>
<reference evidence="1" key="1">
    <citation type="journal article" date="2015" name="Nature">
        <title>Complex archaea that bridge the gap between prokaryotes and eukaryotes.</title>
        <authorList>
            <person name="Spang A."/>
            <person name="Saw J.H."/>
            <person name="Jorgensen S.L."/>
            <person name="Zaremba-Niedzwiedzka K."/>
            <person name="Martijn J."/>
            <person name="Lind A.E."/>
            <person name="van Eijk R."/>
            <person name="Schleper C."/>
            <person name="Guy L."/>
            <person name="Ettema T.J."/>
        </authorList>
    </citation>
    <scope>NUCLEOTIDE SEQUENCE</scope>
</reference>
<name>A0A0F9PJV6_9ZZZZ</name>
<protein>
    <submittedName>
        <fullName evidence="1">Uncharacterized protein</fullName>
    </submittedName>
</protein>
<gene>
    <name evidence="1" type="ORF">LCGC14_1206850</name>
</gene>
<accession>A0A0F9PJV6</accession>
<proteinExistence type="predicted"/>
<dbReference type="EMBL" id="LAZR01006245">
    <property type="protein sequence ID" value="KKM93587.1"/>
    <property type="molecule type" value="Genomic_DNA"/>
</dbReference>
<feature type="non-terminal residue" evidence="1">
    <location>
        <position position="90"/>
    </location>
</feature>
<evidence type="ECO:0000313" key="1">
    <source>
        <dbReference type="EMBL" id="KKM93587.1"/>
    </source>
</evidence>
<comment type="caution">
    <text evidence="1">The sequence shown here is derived from an EMBL/GenBank/DDBJ whole genome shotgun (WGS) entry which is preliminary data.</text>
</comment>